<accession>A0A1P8W923</accession>
<protein>
    <submittedName>
        <fullName evidence="1">Uncharacterized protein</fullName>
    </submittedName>
</protein>
<dbReference type="OrthoDB" id="215765at2"/>
<dbReference type="Proteomes" id="UP000187735">
    <property type="component" value="Chromosome"/>
</dbReference>
<dbReference type="EMBL" id="CP017641">
    <property type="protein sequence ID" value="APZ90548.1"/>
    <property type="molecule type" value="Genomic_DNA"/>
</dbReference>
<evidence type="ECO:0000313" key="2">
    <source>
        <dbReference type="Proteomes" id="UP000187735"/>
    </source>
</evidence>
<keyword evidence="2" id="KW-1185">Reference proteome</keyword>
<dbReference type="AlphaFoldDB" id="A0A1P8W923"/>
<dbReference type="RefSeq" id="WP_083731704.1">
    <property type="nucleotide sequence ID" value="NZ_CP017641.1"/>
</dbReference>
<proteinExistence type="predicted"/>
<gene>
    <name evidence="1" type="ORF">Fuma_00127</name>
</gene>
<sequence length="249" mass="27822">MDDPNSQLQWLTKMSKRPMDQVTYLPNADAKVIDSIEVGVLFLMAFWSAGAVKAFTALSEVLATSETDSLEFVVADVDGSPSLYEVPEFKGNIHGWGETAWIYQGKIIATSGLGLNTERFRPNTSTLLAFNKHGSHVTPTQIAAEFHWLPPWADVGDVADSLDSELAKELFSPHSLRGVTVQAIGKRTDCDDVLFAIQGDNRVAVVHLTWSAQTESDDNYPATVMYHGWQDWVDRCLLPEYRRYRDTPR</sequence>
<dbReference type="STRING" id="1891926.Fuma_00127"/>
<dbReference type="KEGG" id="fmr:Fuma_00127"/>
<organism evidence="1 2">
    <name type="scientific">Fuerstiella marisgermanici</name>
    <dbReference type="NCBI Taxonomy" id="1891926"/>
    <lineage>
        <taxon>Bacteria</taxon>
        <taxon>Pseudomonadati</taxon>
        <taxon>Planctomycetota</taxon>
        <taxon>Planctomycetia</taxon>
        <taxon>Planctomycetales</taxon>
        <taxon>Planctomycetaceae</taxon>
        <taxon>Fuerstiella</taxon>
    </lineage>
</organism>
<name>A0A1P8W923_9PLAN</name>
<reference evidence="1 2" key="1">
    <citation type="journal article" date="2016" name="Front. Microbiol.">
        <title>Fuerstia marisgermanicae gen. nov., sp. nov., an Unusual Member of the Phylum Planctomycetes from the German Wadden Sea.</title>
        <authorList>
            <person name="Kohn T."/>
            <person name="Heuer A."/>
            <person name="Jogler M."/>
            <person name="Vollmers J."/>
            <person name="Boedeker C."/>
            <person name="Bunk B."/>
            <person name="Rast P."/>
            <person name="Borchert D."/>
            <person name="Glockner I."/>
            <person name="Freese H.M."/>
            <person name="Klenk H.P."/>
            <person name="Overmann J."/>
            <person name="Kaster A.K."/>
            <person name="Rohde M."/>
            <person name="Wiegand S."/>
            <person name="Jogler C."/>
        </authorList>
    </citation>
    <scope>NUCLEOTIDE SEQUENCE [LARGE SCALE GENOMIC DNA]</scope>
    <source>
        <strain evidence="1 2">NH11</strain>
    </source>
</reference>
<evidence type="ECO:0000313" key="1">
    <source>
        <dbReference type="EMBL" id="APZ90548.1"/>
    </source>
</evidence>